<proteinExistence type="predicted"/>
<organism evidence="1 2">
    <name type="scientific">Candidatus Magasanikbacteria bacterium RIFOXYD2_FULL_36_9</name>
    <dbReference type="NCBI Taxonomy" id="1798707"/>
    <lineage>
        <taxon>Bacteria</taxon>
        <taxon>Candidatus Magasanikiibacteriota</taxon>
    </lineage>
</organism>
<dbReference type="Proteomes" id="UP000178490">
    <property type="component" value="Unassembled WGS sequence"/>
</dbReference>
<name>A0A1F6P1Y9_9BACT</name>
<evidence type="ECO:0000313" key="1">
    <source>
        <dbReference type="EMBL" id="OGH90192.1"/>
    </source>
</evidence>
<sequence>MIRTKDFVPFDESIKRFQDWDLWLTMLEQNKIGIFVPQILYKKIVHGRKGISNWLPSWLYKFPWKIKKVADYEQAKEIIFKKHGLR</sequence>
<dbReference type="InterPro" id="IPR029044">
    <property type="entry name" value="Nucleotide-diphossugar_trans"/>
</dbReference>
<protein>
    <submittedName>
        <fullName evidence="1">Uncharacterized protein</fullName>
    </submittedName>
</protein>
<gene>
    <name evidence="1" type="ORF">A2537_03520</name>
</gene>
<comment type="caution">
    <text evidence="1">The sequence shown here is derived from an EMBL/GenBank/DDBJ whole genome shotgun (WGS) entry which is preliminary data.</text>
</comment>
<dbReference type="AlphaFoldDB" id="A0A1F6P1Y9"/>
<dbReference type="EMBL" id="MFRC01000004">
    <property type="protein sequence ID" value="OGH90192.1"/>
    <property type="molecule type" value="Genomic_DNA"/>
</dbReference>
<evidence type="ECO:0000313" key="2">
    <source>
        <dbReference type="Proteomes" id="UP000178490"/>
    </source>
</evidence>
<reference evidence="1 2" key="1">
    <citation type="journal article" date="2016" name="Nat. Commun.">
        <title>Thousands of microbial genomes shed light on interconnected biogeochemical processes in an aquifer system.</title>
        <authorList>
            <person name="Anantharaman K."/>
            <person name="Brown C.T."/>
            <person name="Hug L.A."/>
            <person name="Sharon I."/>
            <person name="Castelle C.J."/>
            <person name="Probst A.J."/>
            <person name="Thomas B.C."/>
            <person name="Singh A."/>
            <person name="Wilkins M.J."/>
            <person name="Karaoz U."/>
            <person name="Brodie E.L."/>
            <person name="Williams K.H."/>
            <person name="Hubbard S.S."/>
            <person name="Banfield J.F."/>
        </authorList>
    </citation>
    <scope>NUCLEOTIDE SEQUENCE [LARGE SCALE GENOMIC DNA]</scope>
</reference>
<accession>A0A1F6P1Y9</accession>
<dbReference type="SUPFAM" id="SSF53448">
    <property type="entry name" value="Nucleotide-diphospho-sugar transferases"/>
    <property type="match status" value="1"/>
</dbReference>
<dbReference type="Gene3D" id="3.90.550.10">
    <property type="entry name" value="Spore Coat Polysaccharide Biosynthesis Protein SpsA, Chain A"/>
    <property type="match status" value="1"/>
</dbReference>